<sequence length="170" mass="17987">MGEKKFRSPIYKEEIHMVPAGVDVADLAGQLEEDGVAYTSPTLSQDAQLNAEVAQGLRDGDGVAVVDVVADRAPDVRDIAQELQDATGLNTVIVQTPRHVSSVSDTYSRADIESVQAQIPPGVEQVDLLSEYYRGLDQISFPVGAVVGAVAVIAVIVLVGSFLAAGRRTL</sequence>
<evidence type="ECO:0000313" key="3">
    <source>
        <dbReference type="Proteomes" id="UP000003020"/>
    </source>
</evidence>
<dbReference type="HOGENOM" id="CLU_112366_1_0_11"/>
<accession>E2S125</accession>
<evidence type="ECO:0000313" key="2">
    <source>
        <dbReference type="EMBL" id="EFQ81341.1"/>
    </source>
</evidence>
<feature type="transmembrane region" description="Helical" evidence="1">
    <location>
        <begin position="139"/>
        <end position="165"/>
    </location>
</feature>
<name>E2S125_9CORY</name>
<protein>
    <submittedName>
        <fullName evidence="2">Uncharacterized protein</fullName>
    </submittedName>
</protein>
<gene>
    <name evidence="2" type="ORF">HMPREF0305_10227</name>
</gene>
<evidence type="ECO:0000256" key="1">
    <source>
        <dbReference type="SAM" id="Phobius"/>
    </source>
</evidence>
<dbReference type="InterPro" id="IPR046498">
    <property type="entry name" value="Rv1476-like"/>
</dbReference>
<keyword evidence="1" id="KW-0812">Transmembrane</keyword>
<keyword evidence="3" id="KW-1185">Reference proteome</keyword>
<dbReference type="eggNOG" id="ENOG5031GYN">
    <property type="taxonomic scope" value="Bacteria"/>
</dbReference>
<keyword evidence="1" id="KW-0472">Membrane</keyword>
<dbReference type="AlphaFoldDB" id="E2S125"/>
<dbReference type="EMBL" id="ABYQ02000003">
    <property type="protein sequence ID" value="EFQ81341.1"/>
    <property type="molecule type" value="Genomic_DNA"/>
</dbReference>
<proteinExistence type="predicted"/>
<comment type="caution">
    <text evidence="2">The sequence shown here is derived from an EMBL/GenBank/DDBJ whole genome shotgun (WGS) entry which is preliminary data.</text>
</comment>
<reference evidence="2 3" key="1">
    <citation type="submission" date="2010-08" db="EMBL/GenBank/DDBJ databases">
        <authorList>
            <person name="Muzny D."/>
            <person name="Qin X."/>
            <person name="Buhay C."/>
            <person name="Dugan-Rocha S."/>
            <person name="Ding Y."/>
            <person name="Chen G."/>
            <person name="Hawes A."/>
            <person name="Holder M."/>
            <person name="Jhangiani S."/>
            <person name="Johnson A."/>
            <person name="Khan Z."/>
            <person name="Li Z."/>
            <person name="Liu W."/>
            <person name="Liu X."/>
            <person name="Perez L."/>
            <person name="Shen H."/>
            <person name="Wang Q."/>
            <person name="Watt J."/>
            <person name="Xi L."/>
            <person name="Xin Y."/>
            <person name="Zhou J."/>
            <person name="Deng J."/>
            <person name="Jiang H."/>
            <person name="Liu Y."/>
            <person name="Qu J."/>
            <person name="Song X.-Z."/>
            <person name="Zhang L."/>
            <person name="Villasana D."/>
            <person name="Johnson A."/>
            <person name="Liu J."/>
            <person name="Liyanage D."/>
            <person name="Lorensuhewa L."/>
            <person name="Robinson T."/>
            <person name="Song A."/>
            <person name="Song B.-B."/>
            <person name="Dinh H."/>
            <person name="Thornton R."/>
            <person name="Coyle M."/>
            <person name="Francisco L."/>
            <person name="Jackson L."/>
            <person name="Javaid M."/>
            <person name="Korchina V."/>
            <person name="Kovar C."/>
            <person name="Mata R."/>
            <person name="Mathew T."/>
            <person name="Ngo R."/>
            <person name="Nguyen L."/>
            <person name="Nguyen N."/>
            <person name="Okwuonu G."/>
            <person name="Ongeri F."/>
            <person name="Pham C."/>
            <person name="Simmons D."/>
            <person name="Wilczek-Boney K."/>
            <person name="Hale W."/>
            <person name="Jakkamsetti A."/>
            <person name="Pham P."/>
            <person name="Ruth R."/>
            <person name="San Lucas F."/>
            <person name="Warren J."/>
            <person name="Zhang J."/>
            <person name="Zhao Z."/>
            <person name="Zhou C."/>
            <person name="Zhu D."/>
            <person name="Lee S."/>
            <person name="Bess C."/>
            <person name="Blankenburg K."/>
            <person name="Forbes L."/>
            <person name="Fu Q."/>
            <person name="Gubbala S."/>
            <person name="Hirani K."/>
            <person name="Jayaseelan J.C."/>
            <person name="Lara F."/>
            <person name="Munidasa M."/>
            <person name="Palculict T."/>
            <person name="Patil S."/>
            <person name="Pu L.-L."/>
            <person name="Saada N."/>
            <person name="Tang L."/>
            <person name="Weissenberger G."/>
            <person name="Zhu Y."/>
            <person name="Hemphill L."/>
            <person name="Shang Y."/>
            <person name="Youmans B."/>
            <person name="Ayvaz T."/>
            <person name="Ross M."/>
            <person name="Santibanez J."/>
            <person name="Aqrawi P."/>
            <person name="Gross S."/>
            <person name="Joshi V."/>
            <person name="Fowler G."/>
            <person name="Nazareth L."/>
            <person name="Reid J."/>
            <person name="Worley K."/>
            <person name="Petrosino J."/>
            <person name="Highlander S."/>
            <person name="Gibbs R."/>
        </authorList>
    </citation>
    <scope>NUCLEOTIDE SEQUENCE [LARGE SCALE GENOMIC DNA]</scope>
    <source>
        <strain evidence="2 3">ATCC 33035</strain>
    </source>
</reference>
<organism evidence="2 3">
    <name type="scientific">Corynebacterium pseudogenitalium ATCC 33035</name>
    <dbReference type="NCBI Taxonomy" id="525264"/>
    <lineage>
        <taxon>Bacteria</taxon>
        <taxon>Bacillati</taxon>
        <taxon>Actinomycetota</taxon>
        <taxon>Actinomycetes</taxon>
        <taxon>Mycobacteriales</taxon>
        <taxon>Corynebacteriaceae</taxon>
        <taxon>Corynebacterium</taxon>
    </lineage>
</organism>
<keyword evidence="1" id="KW-1133">Transmembrane helix</keyword>
<dbReference type="Proteomes" id="UP000003020">
    <property type="component" value="Unassembled WGS sequence"/>
</dbReference>
<dbReference type="Pfam" id="PF20381">
    <property type="entry name" value="Rv1476"/>
    <property type="match status" value="1"/>
</dbReference>